<keyword evidence="2" id="KW-0732">Signal</keyword>
<evidence type="ECO:0000256" key="2">
    <source>
        <dbReference type="SAM" id="SignalP"/>
    </source>
</evidence>
<dbReference type="InterPro" id="IPR050272">
    <property type="entry name" value="Isochorismatase-like_hydrls"/>
</dbReference>
<evidence type="ECO:0000313" key="4">
    <source>
        <dbReference type="EMBL" id="NIF24382.1"/>
    </source>
</evidence>
<gene>
    <name evidence="4" type="ORF">F3J40_22680</name>
</gene>
<dbReference type="Pfam" id="PF00857">
    <property type="entry name" value="Isochorismatase"/>
    <property type="match status" value="1"/>
</dbReference>
<dbReference type="SUPFAM" id="SSF52499">
    <property type="entry name" value="Isochorismatase-like hydrolases"/>
    <property type="match status" value="1"/>
</dbReference>
<accession>A0ABX0RGC0</accession>
<feature type="chain" id="PRO_5046246223" evidence="2">
    <location>
        <begin position="23"/>
        <end position="233"/>
    </location>
</feature>
<dbReference type="InterPro" id="IPR036380">
    <property type="entry name" value="Isochorismatase-like_sf"/>
</dbReference>
<keyword evidence="1 4" id="KW-0378">Hydrolase</keyword>
<dbReference type="PANTHER" id="PTHR43540:SF15">
    <property type="entry name" value="BLR5631 PROTEIN"/>
    <property type="match status" value="1"/>
</dbReference>
<dbReference type="RefSeq" id="WP_167018270.1">
    <property type="nucleotide sequence ID" value="NZ_VWXF01000014.1"/>
</dbReference>
<reference evidence="4 5" key="1">
    <citation type="journal article" date="2019" name="bioRxiv">
        <title>Bacteria contribute to plant secondary compound degradation in a generalist herbivore system.</title>
        <authorList>
            <person name="Francoeur C.B."/>
            <person name="Khadempour L."/>
            <person name="Moreira-Soto R.D."/>
            <person name="Gotting K."/>
            <person name="Book A.J."/>
            <person name="Pinto-Tomas A.A."/>
            <person name="Keefover-Ring K."/>
            <person name="Currie C.R."/>
        </authorList>
    </citation>
    <scope>NUCLEOTIDE SEQUENCE [LARGE SCALE GENOMIC DNA]</scope>
    <source>
        <strain evidence="4">Acro-835</strain>
    </source>
</reference>
<proteinExistence type="predicted"/>
<dbReference type="Gene3D" id="3.40.50.850">
    <property type="entry name" value="Isochorismatase-like"/>
    <property type="match status" value="1"/>
</dbReference>
<organism evidence="4 5">
    <name type="scientific">Candidatus Pantoea multigeneris</name>
    <dbReference type="NCBI Taxonomy" id="2608357"/>
    <lineage>
        <taxon>Bacteria</taxon>
        <taxon>Pseudomonadati</taxon>
        <taxon>Pseudomonadota</taxon>
        <taxon>Gammaproteobacteria</taxon>
        <taxon>Enterobacterales</taxon>
        <taxon>Erwiniaceae</taxon>
        <taxon>Pantoea</taxon>
    </lineage>
</organism>
<feature type="signal peptide" evidence="2">
    <location>
        <begin position="1"/>
        <end position="22"/>
    </location>
</feature>
<dbReference type="GO" id="GO:0016787">
    <property type="term" value="F:hydrolase activity"/>
    <property type="evidence" value="ECO:0007669"/>
    <property type="project" value="UniProtKB-KW"/>
</dbReference>
<feature type="domain" description="Isochorismatase-like" evidence="3">
    <location>
        <begin position="50"/>
        <end position="225"/>
    </location>
</feature>
<dbReference type="EMBL" id="VWXF01000014">
    <property type="protein sequence ID" value="NIF24382.1"/>
    <property type="molecule type" value="Genomic_DNA"/>
</dbReference>
<dbReference type="PANTHER" id="PTHR43540">
    <property type="entry name" value="PEROXYUREIDOACRYLATE/UREIDOACRYLATE AMIDOHYDROLASE-RELATED"/>
    <property type="match status" value="1"/>
</dbReference>
<evidence type="ECO:0000259" key="3">
    <source>
        <dbReference type="Pfam" id="PF00857"/>
    </source>
</evidence>
<sequence length="233" mass="25088">MKKLFTSGTLALAMAISGSAIAETREAAKAPTIRTLSSAPSTTELVKNQTALILIDFQNEYFPGGKMVIPDGEKALNNAKRLTEYAHKNGMPVFFVRHLGPANSPLFAEGSRFSEFHRNLQPSTAKGDRIITKATPSSFVGTDLHSQLESLGIKQLIVAGLMTHMCVSSTARDAVPLGYSVIIPEDAAATRDLASWDNSVVDHRSLHRAALTGVADVFAEIKTTQQVIDIPLK</sequence>
<evidence type="ECO:0000256" key="1">
    <source>
        <dbReference type="ARBA" id="ARBA00022801"/>
    </source>
</evidence>
<name>A0ABX0RGC0_9GAMM</name>
<dbReference type="CDD" id="cd01014">
    <property type="entry name" value="nicotinamidase_related"/>
    <property type="match status" value="1"/>
</dbReference>
<evidence type="ECO:0000313" key="5">
    <source>
        <dbReference type="Proteomes" id="UP001515683"/>
    </source>
</evidence>
<dbReference type="Proteomes" id="UP001515683">
    <property type="component" value="Unassembled WGS sequence"/>
</dbReference>
<dbReference type="InterPro" id="IPR000868">
    <property type="entry name" value="Isochorismatase-like_dom"/>
</dbReference>
<protein>
    <submittedName>
        <fullName evidence="4">Cysteine hydrolase</fullName>
    </submittedName>
</protein>
<comment type="caution">
    <text evidence="4">The sequence shown here is derived from an EMBL/GenBank/DDBJ whole genome shotgun (WGS) entry which is preliminary data.</text>
</comment>
<keyword evidence="5" id="KW-1185">Reference proteome</keyword>